<dbReference type="SUPFAM" id="SSF53756">
    <property type="entry name" value="UDP-Glycosyltransferase/glycogen phosphorylase"/>
    <property type="match status" value="1"/>
</dbReference>
<dbReference type="AlphaFoldDB" id="A0A8S9ZF41"/>
<name>A0A8S9ZF41_9BILA</name>
<evidence type="ECO:0000259" key="2">
    <source>
        <dbReference type="Pfam" id="PF00534"/>
    </source>
</evidence>
<proteinExistence type="predicted"/>
<dbReference type="Gene3D" id="3.40.50.2000">
    <property type="entry name" value="Glycogen Phosphorylase B"/>
    <property type="match status" value="2"/>
</dbReference>
<evidence type="ECO:0000313" key="4">
    <source>
        <dbReference type="Proteomes" id="UP000605970"/>
    </source>
</evidence>
<sequence length="300" mass="34141">MTWSQSLGVEHKEIPLVSISRDQQSHSVGKPNFIANVYHGIPIDLYKFIEKPNTERPYLAFLGRISDSKLPDWAIQIAIKAGYHLKMAARFDKGDKYWEETIKPLIEKNKDIVEFVGEINDKQKNEFLGNALAFLFPINWPEPFGMVMIESMACGTPVIARRTGSVPEVIEDGISGILFDTIEQGVEAVNSAKEMDRSVVRKAFENRFTVSTMADNYLKVTLFATTDSITSAKLVAKWPAFNKSSAPMERYEWTYDQVRKNVTKFDILHFHTDEILEVIDDIVKENKTSCVVTIHTPIEF</sequence>
<keyword evidence="4" id="KW-1185">Reference proteome</keyword>
<dbReference type="PANTHER" id="PTHR45947">
    <property type="entry name" value="SULFOQUINOVOSYL TRANSFERASE SQD2"/>
    <property type="match status" value="1"/>
</dbReference>
<dbReference type="PANTHER" id="PTHR45947:SF3">
    <property type="entry name" value="SULFOQUINOVOSYL TRANSFERASE SQD2"/>
    <property type="match status" value="1"/>
</dbReference>
<evidence type="ECO:0000256" key="1">
    <source>
        <dbReference type="ARBA" id="ARBA00022676"/>
    </source>
</evidence>
<dbReference type="EMBL" id="JABEBT010000118">
    <property type="protein sequence ID" value="KAF7631118.1"/>
    <property type="molecule type" value="Genomic_DNA"/>
</dbReference>
<feature type="domain" description="Glycosyl transferase family 1" evidence="2">
    <location>
        <begin position="46"/>
        <end position="195"/>
    </location>
</feature>
<accession>A0A8S9ZF41</accession>
<evidence type="ECO:0000313" key="3">
    <source>
        <dbReference type="EMBL" id="KAF7631118.1"/>
    </source>
</evidence>
<dbReference type="Proteomes" id="UP000605970">
    <property type="component" value="Unassembled WGS sequence"/>
</dbReference>
<keyword evidence="1" id="KW-0808">Transferase</keyword>
<keyword evidence="1" id="KW-0328">Glycosyltransferase</keyword>
<gene>
    <name evidence="3" type="ORF">Mgra_00008649</name>
</gene>
<protein>
    <submittedName>
        <fullName evidence="3">Glycos_transf_1 domain-containing protein</fullName>
    </submittedName>
</protein>
<reference evidence="3" key="1">
    <citation type="journal article" date="2020" name="Ecol. Evol.">
        <title>Genome structure and content of the rice root-knot nematode (Meloidogyne graminicola).</title>
        <authorList>
            <person name="Phan N.T."/>
            <person name="Danchin E.G.J."/>
            <person name="Klopp C."/>
            <person name="Perfus-Barbeoch L."/>
            <person name="Kozlowski D.K."/>
            <person name="Koutsovoulos G.D."/>
            <person name="Lopez-Roques C."/>
            <person name="Bouchez O."/>
            <person name="Zahm M."/>
            <person name="Besnard G."/>
            <person name="Bellafiore S."/>
        </authorList>
    </citation>
    <scope>NUCLEOTIDE SEQUENCE</scope>
    <source>
        <strain evidence="3">VN-18</strain>
    </source>
</reference>
<dbReference type="InterPro" id="IPR001296">
    <property type="entry name" value="Glyco_trans_1"/>
</dbReference>
<dbReference type="GO" id="GO:0016757">
    <property type="term" value="F:glycosyltransferase activity"/>
    <property type="evidence" value="ECO:0007669"/>
    <property type="project" value="UniProtKB-KW"/>
</dbReference>
<dbReference type="OrthoDB" id="448893at2759"/>
<dbReference type="Pfam" id="PF00534">
    <property type="entry name" value="Glycos_transf_1"/>
    <property type="match status" value="1"/>
</dbReference>
<dbReference type="InterPro" id="IPR050194">
    <property type="entry name" value="Glycosyltransferase_grp1"/>
</dbReference>
<comment type="caution">
    <text evidence="3">The sequence shown here is derived from an EMBL/GenBank/DDBJ whole genome shotgun (WGS) entry which is preliminary data.</text>
</comment>
<organism evidence="3 4">
    <name type="scientific">Meloidogyne graminicola</name>
    <dbReference type="NCBI Taxonomy" id="189291"/>
    <lineage>
        <taxon>Eukaryota</taxon>
        <taxon>Metazoa</taxon>
        <taxon>Ecdysozoa</taxon>
        <taxon>Nematoda</taxon>
        <taxon>Chromadorea</taxon>
        <taxon>Rhabditida</taxon>
        <taxon>Tylenchina</taxon>
        <taxon>Tylenchomorpha</taxon>
        <taxon>Tylenchoidea</taxon>
        <taxon>Meloidogynidae</taxon>
        <taxon>Meloidogyninae</taxon>
        <taxon>Meloidogyne</taxon>
    </lineage>
</organism>